<evidence type="ECO:0000256" key="5">
    <source>
        <dbReference type="ARBA" id="ARBA00022843"/>
    </source>
</evidence>
<comment type="similarity">
    <text evidence="2 7 8">Belongs to the cullin family.</text>
</comment>
<keyword evidence="3" id="KW-1017">Isopeptide bond</keyword>
<dbReference type="Gene3D" id="3.30.230.130">
    <property type="entry name" value="Cullin, Chain C, Domain 2"/>
    <property type="match status" value="1"/>
</dbReference>
<dbReference type="InterPro" id="IPR016158">
    <property type="entry name" value="Cullin_homology"/>
</dbReference>
<dbReference type="GO" id="GO:0031461">
    <property type="term" value="C:cullin-RING ubiquitin ligase complex"/>
    <property type="evidence" value="ECO:0007669"/>
    <property type="project" value="InterPro"/>
</dbReference>
<dbReference type="Proteomes" id="UP000186922">
    <property type="component" value="Unassembled WGS sequence"/>
</dbReference>
<dbReference type="InterPro" id="IPR036388">
    <property type="entry name" value="WH-like_DNA-bd_sf"/>
</dbReference>
<sequence>MATQRYSSFGSSMLEDGGSSEVDPHEMYHKEFRPTFLKLLNQSCVPKPEWQHLFFSVHQYIMWADPKDDVAHALYKILREDTVEAVTVARDFIGAEHDDMSFLQKYVQHWTEFFVLSLYAHLPFQSIDQALLEGPDASSFKPGNKGDDLGPIRRMFMEVWKDTVLACFTSRLLQIVSAMMVTEREEGLAYGNLITDVRDSFFHVSPQRSFFEDSYEQMYLNTLETYYTRVANERFTSGSAVDYARWAEQTFYDEHSRARKYLVPSKNYSEPINRMNEKLVYILIKNARIFDSIIAESRKMVEEQRNEALGTLFKLLDRVKDGPEPLIDCVKEYIVRKGKDDMMESASIVANDPEKYVEKLLTLYQTFSKLVHEAFNDDHRFTSARDRGFQEVVNDTSVFSVQLKGRSGNVESRCPEMLANFCDSLLRKTTLSRRLGSEEVSQRLKSTLQVLKYITSKDIFMQIYQTTLARRLILGLSVDSDLEEEMCRWLANVGMPAEVINRINRMFGDVRVSEDLSREWAEHESKSHASSRLGEVDPKVLNGCSWTRLGTERTVCHMPSEVEEFLTEFEKWYCGRFQGRKLGLTASSSTVVSQFTSNIGTYELELTLFQMTVFRAFVDCQKAKLSLEALQVATGLPQNELRRTLWTLCTLAKCGNVVMCYAPKAQSAKDFETATRFWINMDFAPTRAGRPQKRGRINLIGKLQIGGERHVEEDQESITALRELRVQEAVTKMMKTRKTATMTEIHTETIELLKNLFAPNRKMLKEQVEFLIEKGYLARDERDLNVFHYVA</sequence>
<dbReference type="Gene3D" id="1.10.10.10">
    <property type="entry name" value="Winged helix-like DNA-binding domain superfamily/Winged helix DNA-binding domain"/>
    <property type="match status" value="1"/>
</dbReference>
<dbReference type="FunFam" id="1.20.1310.10:FF:000014">
    <property type="entry name" value="Cullin 5"/>
    <property type="match status" value="1"/>
</dbReference>
<dbReference type="SUPFAM" id="SSF46785">
    <property type="entry name" value="Winged helix' DNA-binding domain"/>
    <property type="match status" value="1"/>
</dbReference>
<keyword evidence="5" id="KW-0832">Ubl conjugation</keyword>
<dbReference type="GO" id="GO:0006511">
    <property type="term" value="P:ubiquitin-dependent protein catabolic process"/>
    <property type="evidence" value="ECO:0007669"/>
    <property type="project" value="InterPro"/>
</dbReference>
<evidence type="ECO:0000313" key="12">
    <source>
        <dbReference type="Proteomes" id="UP000186922"/>
    </source>
</evidence>
<dbReference type="PROSITE" id="PS01256">
    <property type="entry name" value="CULLIN_1"/>
    <property type="match status" value="1"/>
</dbReference>
<dbReference type="InterPro" id="IPR036390">
    <property type="entry name" value="WH_DNA-bd_sf"/>
</dbReference>
<organism evidence="11 12">
    <name type="scientific">Ramazzottius varieornatus</name>
    <name type="common">Water bear</name>
    <name type="synonym">Tardigrade</name>
    <dbReference type="NCBI Taxonomy" id="947166"/>
    <lineage>
        <taxon>Eukaryota</taxon>
        <taxon>Metazoa</taxon>
        <taxon>Ecdysozoa</taxon>
        <taxon>Tardigrada</taxon>
        <taxon>Eutardigrada</taxon>
        <taxon>Parachela</taxon>
        <taxon>Hypsibioidea</taxon>
        <taxon>Ramazzottiidae</taxon>
        <taxon>Ramazzottius</taxon>
    </lineage>
</organism>
<dbReference type="SMART" id="SM00884">
    <property type="entry name" value="Cullin_Nedd8"/>
    <property type="match status" value="1"/>
</dbReference>
<evidence type="ECO:0000256" key="8">
    <source>
        <dbReference type="RuleBase" id="RU003829"/>
    </source>
</evidence>
<evidence type="ECO:0000259" key="10">
    <source>
        <dbReference type="PROSITE" id="PS50069"/>
    </source>
</evidence>
<feature type="region of interest" description="Disordered" evidence="9">
    <location>
        <begin position="1"/>
        <end position="21"/>
    </location>
</feature>
<gene>
    <name evidence="11" type="primary">RvY_00416-1</name>
    <name evidence="11" type="synonym">RvY_00416.1</name>
    <name evidence="11" type="ORF">RvY_00416</name>
</gene>
<dbReference type="InterPro" id="IPR019559">
    <property type="entry name" value="Cullin_neddylation_domain"/>
</dbReference>
<dbReference type="SUPFAM" id="SSF74788">
    <property type="entry name" value="Cullin repeat-like"/>
    <property type="match status" value="1"/>
</dbReference>
<dbReference type="STRING" id="947166.A0A1D1UDN1"/>
<dbReference type="InterPro" id="IPR001373">
    <property type="entry name" value="Cullin_N"/>
</dbReference>
<proteinExistence type="inferred from homology"/>
<dbReference type="Pfam" id="PF26557">
    <property type="entry name" value="Cullin_AB"/>
    <property type="match status" value="1"/>
</dbReference>
<dbReference type="SMART" id="SM00182">
    <property type="entry name" value="CULLIN"/>
    <property type="match status" value="1"/>
</dbReference>
<dbReference type="OrthoDB" id="27073at2759"/>
<keyword evidence="12" id="KW-1185">Reference proteome</keyword>
<evidence type="ECO:0000256" key="1">
    <source>
        <dbReference type="ARBA" id="ARBA00004906"/>
    </source>
</evidence>
<comment type="pathway">
    <text evidence="1">Protein modification; protein ubiquitination.</text>
</comment>
<dbReference type="InterPro" id="IPR016157">
    <property type="entry name" value="Cullin_CS"/>
</dbReference>
<dbReference type="PANTHER" id="PTHR11932">
    <property type="entry name" value="CULLIN"/>
    <property type="match status" value="1"/>
</dbReference>
<evidence type="ECO:0000256" key="4">
    <source>
        <dbReference type="ARBA" id="ARBA00022786"/>
    </source>
</evidence>
<dbReference type="GO" id="GO:0031625">
    <property type="term" value="F:ubiquitin protein ligase binding"/>
    <property type="evidence" value="ECO:0007669"/>
    <property type="project" value="InterPro"/>
</dbReference>
<dbReference type="AlphaFoldDB" id="A0A1D1UDN1"/>
<dbReference type="EMBL" id="BDGG01000001">
    <property type="protein sequence ID" value="GAU87591.1"/>
    <property type="molecule type" value="Genomic_DNA"/>
</dbReference>
<evidence type="ECO:0000256" key="3">
    <source>
        <dbReference type="ARBA" id="ARBA00022499"/>
    </source>
</evidence>
<evidence type="ECO:0000256" key="6">
    <source>
        <dbReference type="ARBA" id="ARBA00040451"/>
    </source>
</evidence>
<evidence type="ECO:0000313" key="11">
    <source>
        <dbReference type="EMBL" id="GAU87591.1"/>
    </source>
</evidence>
<dbReference type="Pfam" id="PF10557">
    <property type="entry name" value="Cullin_Nedd8"/>
    <property type="match status" value="1"/>
</dbReference>
<dbReference type="InterPro" id="IPR036317">
    <property type="entry name" value="Cullin_homology_sf"/>
</dbReference>
<dbReference type="InterPro" id="IPR016159">
    <property type="entry name" value="Cullin_repeat-like_dom_sf"/>
</dbReference>
<dbReference type="Gene3D" id="1.20.1310.10">
    <property type="entry name" value="Cullin Repeats"/>
    <property type="match status" value="4"/>
</dbReference>
<evidence type="ECO:0000256" key="9">
    <source>
        <dbReference type="SAM" id="MobiDB-lite"/>
    </source>
</evidence>
<protein>
    <recommendedName>
        <fullName evidence="6">Cullin-5</fullName>
    </recommendedName>
</protein>
<dbReference type="InterPro" id="IPR059120">
    <property type="entry name" value="Cullin-like_AB"/>
</dbReference>
<comment type="caution">
    <text evidence="11">The sequence shown here is derived from an EMBL/GenBank/DDBJ whole genome shotgun (WGS) entry which is preliminary data.</text>
</comment>
<dbReference type="PROSITE" id="PS50069">
    <property type="entry name" value="CULLIN_2"/>
    <property type="match status" value="1"/>
</dbReference>
<evidence type="ECO:0000256" key="2">
    <source>
        <dbReference type="ARBA" id="ARBA00006019"/>
    </source>
</evidence>
<accession>A0A1D1UDN1</accession>
<feature type="compositionally biased region" description="Polar residues" evidence="9">
    <location>
        <begin position="1"/>
        <end position="11"/>
    </location>
</feature>
<dbReference type="InterPro" id="IPR045093">
    <property type="entry name" value="Cullin"/>
</dbReference>
<dbReference type="SUPFAM" id="SSF75632">
    <property type="entry name" value="Cullin homology domain"/>
    <property type="match status" value="1"/>
</dbReference>
<keyword evidence="4" id="KW-0833">Ubl conjugation pathway</keyword>
<name>A0A1D1UDN1_RAMVA</name>
<dbReference type="Pfam" id="PF00888">
    <property type="entry name" value="Cullin"/>
    <property type="match status" value="1"/>
</dbReference>
<feature type="domain" description="Cullin family profile" evidence="10">
    <location>
        <begin position="413"/>
        <end position="649"/>
    </location>
</feature>
<reference evidence="11 12" key="1">
    <citation type="journal article" date="2016" name="Nat. Commun.">
        <title>Extremotolerant tardigrade genome and improved radiotolerance of human cultured cells by tardigrade-unique protein.</title>
        <authorList>
            <person name="Hashimoto T."/>
            <person name="Horikawa D.D."/>
            <person name="Saito Y."/>
            <person name="Kuwahara H."/>
            <person name="Kozuka-Hata H."/>
            <person name="Shin-I T."/>
            <person name="Minakuchi Y."/>
            <person name="Ohishi K."/>
            <person name="Motoyama A."/>
            <person name="Aizu T."/>
            <person name="Enomoto A."/>
            <person name="Kondo K."/>
            <person name="Tanaka S."/>
            <person name="Hara Y."/>
            <person name="Koshikawa S."/>
            <person name="Sagara H."/>
            <person name="Miura T."/>
            <person name="Yokobori S."/>
            <person name="Miyagawa K."/>
            <person name="Suzuki Y."/>
            <person name="Kubo T."/>
            <person name="Oyama M."/>
            <person name="Kohara Y."/>
            <person name="Fujiyama A."/>
            <person name="Arakawa K."/>
            <person name="Katayama T."/>
            <person name="Toyoda A."/>
            <person name="Kunieda T."/>
        </authorList>
    </citation>
    <scope>NUCLEOTIDE SEQUENCE [LARGE SCALE GENOMIC DNA]</scope>
    <source>
        <strain evidence="11 12">YOKOZUNA-1</strain>
    </source>
</reference>
<evidence type="ECO:0000256" key="7">
    <source>
        <dbReference type="PROSITE-ProRule" id="PRU00330"/>
    </source>
</evidence>